<feature type="chain" id="PRO_5007593183" description="Endo-beta-1,2-glucanase SGL domain-containing protein" evidence="1">
    <location>
        <begin position="20"/>
        <end position="543"/>
    </location>
</feature>
<dbReference type="Proteomes" id="UP000076078">
    <property type="component" value="Unassembled WGS sequence"/>
</dbReference>
<keyword evidence="1" id="KW-0732">Signal</keyword>
<organism evidence="3 4">
    <name type="scientific">Tieghemostelium lacteum</name>
    <name type="common">Slime mold</name>
    <name type="synonym">Dictyostelium lacteum</name>
    <dbReference type="NCBI Taxonomy" id="361077"/>
    <lineage>
        <taxon>Eukaryota</taxon>
        <taxon>Amoebozoa</taxon>
        <taxon>Evosea</taxon>
        <taxon>Eumycetozoa</taxon>
        <taxon>Dictyostelia</taxon>
        <taxon>Dictyosteliales</taxon>
        <taxon>Raperosteliaceae</taxon>
        <taxon>Tieghemostelium</taxon>
    </lineage>
</organism>
<comment type="caution">
    <text evidence="3">The sequence shown here is derived from an EMBL/GenBank/DDBJ whole genome shotgun (WGS) entry which is preliminary data.</text>
</comment>
<dbReference type="Pfam" id="PF26157">
    <property type="entry name" value="SGL_GH162"/>
    <property type="match status" value="1"/>
</dbReference>
<evidence type="ECO:0000259" key="2">
    <source>
        <dbReference type="Pfam" id="PF26157"/>
    </source>
</evidence>
<name>A0A151ZE29_TIELA</name>
<reference evidence="3 4" key="1">
    <citation type="submission" date="2015-12" db="EMBL/GenBank/DDBJ databases">
        <title>Dictyostelia acquired genes for synthesis and detection of signals that induce cell-type specialization by lateral gene transfer from prokaryotes.</title>
        <authorList>
            <person name="Gloeckner G."/>
            <person name="Schaap P."/>
        </authorList>
    </citation>
    <scope>NUCLEOTIDE SEQUENCE [LARGE SCALE GENOMIC DNA]</scope>
    <source>
        <strain evidence="3 4">TK</strain>
    </source>
</reference>
<dbReference type="EMBL" id="LODT01000031">
    <property type="protein sequence ID" value="KYQ92213.1"/>
    <property type="molecule type" value="Genomic_DNA"/>
</dbReference>
<protein>
    <recommendedName>
        <fullName evidence="2">Endo-beta-1,2-glucanase SGL domain-containing protein</fullName>
    </recommendedName>
</protein>
<evidence type="ECO:0000313" key="3">
    <source>
        <dbReference type="EMBL" id="KYQ92213.1"/>
    </source>
</evidence>
<dbReference type="OrthoDB" id="9981847at2759"/>
<dbReference type="InterPro" id="IPR058773">
    <property type="entry name" value="SGL_GH162"/>
</dbReference>
<dbReference type="InParanoid" id="A0A151ZE29"/>
<accession>A0A151ZE29</accession>
<evidence type="ECO:0000256" key="1">
    <source>
        <dbReference type="SAM" id="SignalP"/>
    </source>
</evidence>
<dbReference type="OMA" id="ERVRTCN"/>
<sequence length="543" mass="61676">MNNSILLIFLVSIVVIVNGQSQCRFAPTYKASDLYTNEYVAQAFVNDVLYWEGFFGGTNASGINIATGYTYDGHGIDYTTGQLANPLHDFSAPSKESIHLGVIARALDGYSPNGNFDILQFFHVNVSQTEEEKSYIRQTDDPRWDNMITILYRKIQTYENWNRTFPGYGGFMPWVNVNDSGIYPIAGYWSSNVPGLDNGEMIWGIYAVYNKLYELGFYDDLAERYENYFKYLISTAKLVFYQTPGYITSVTTIKDIFAQPSPGNYQNTGGYLDDPYEGELLTVFMDLFCEWNSTAERDQLWINKRAMLQNVQFETPLGNLTVQKGWWFSSHEQWKYFMLPYMDIPVNYKVFMNGEAARTWFSHIKEFPGLFASVTNVSEPNANPNYVSAAGIQEIAFELILTNDVITPYAAFPTMLANFSVGLQWYYNTLIGPAMQGPYGSTESVSIQGELISPVLTWDSKITGVLGILGGISDMNSRYLEKHDLYDRFYDVIDREWSLKFPDIIGENIPLMTPNVQVPLVLHDFTDCAYESLSSDQSNSSSN</sequence>
<evidence type="ECO:0000313" key="4">
    <source>
        <dbReference type="Proteomes" id="UP000076078"/>
    </source>
</evidence>
<gene>
    <name evidence="3" type="ORF">DLAC_07059</name>
</gene>
<dbReference type="AlphaFoldDB" id="A0A151ZE29"/>
<proteinExistence type="predicted"/>
<feature type="signal peptide" evidence="1">
    <location>
        <begin position="1"/>
        <end position="19"/>
    </location>
</feature>
<keyword evidence="4" id="KW-1185">Reference proteome</keyword>
<feature type="domain" description="Endo-beta-1,2-glucanase SGL" evidence="2">
    <location>
        <begin position="69"/>
        <end position="528"/>
    </location>
</feature>